<dbReference type="Proteomes" id="UP000435112">
    <property type="component" value="Unassembled WGS sequence"/>
</dbReference>
<name>A0A6A3NAB2_9STRA</name>
<dbReference type="EMBL" id="QXFT01001784">
    <property type="protein sequence ID" value="KAE9310444.1"/>
    <property type="molecule type" value="Genomic_DNA"/>
</dbReference>
<evidence type="ECO:0000256" key="1">
    <source>
        <dbReference type="SAM" id="SignalP"/>
    </source>
</evidence>
<sequence length="88" mass="9675">MNSCNLAFSLLFLEIHQGRDMWAAWNWGLCQSIVDINGTGRVWVSGFALSNKRGGDISAGRLAGGFRGPLFVFFRLHNSLTQTGKNGE</sequence>
<gene>
    <name evidence="3" type="ORF">PR001_g7027</name>
    <name evidence="2" type="ORF">PR002_g12726</name>
    <name evidence="4" type="ORF">PR003_g20265</name>
</gene>
<dbReference type="Proteomes" id="UP000434957">
    <property type="component" value="Unassembled WGS sequence"/>
</dbReference>
<feature type="signal peptide" evidence="1">
    <location>
        <begin position="1"/>
        <end position="18"/>
    </location>
</feature>
<evidence type="ECO:0000313" key="7">
    <source>
        <dbReference type="Proteomes" id="UP000435112"/>
    </source>
</evidence>
<keyword evidence="1" id="KW-0732">Signal</keyword>
<feature type="chain" id="PRO_5036380225" evidence="1">
    <location>
        <begin position="19"/>
        <end position="88"/>
    </location>
</feature>
<proteinExistence type="predicted"/>
<reference evidence="5 7" key="1">
    <citation type="submission" date="2018-09" db="EMBL/GenBank/DDBJ databases">
        <title>Genomic investigation of the strawberry pathogen Phytophthora fragariae indicates pathogenicity is determined by transcriptional variation in three key races.</title>
        <authorList>
            <person name="Adams T.M."/>
            <person name="Armitage A.D."/>
            <person name="Sobczyk M.K."/>
            <person name="Bates H.J."/>
            <person name="Dunwell J.M."/>
            <person name="Nellist C.F."/>
            <person name="Harrison R.J."/>
        </authorList>
    </citation>
    <scope>NUCLEOTIDE SEQUENCE [LARGE SCALE GENOMIC DNA]</scope>
    <source>
        <strain evidence="3 5">SCRP249</strain>
        <strain evidence="2 7">SCRP324</strain>
        <strain evidence="4 6">SCRP333</strain>
    </source>
</reference>
<protein>
    <submittedName>
        <fullName evidence="3">Uncharacterized protein</fullName>
    </submittedName>
</protein>
<accession>A0A6A3NAB2</accession>
<evidence type="ECO:0000313" key="5">
    <source>
        <dbReference type="Proteomes" id="UP000429607"/>
    </source>
</evidence>
<evidence type="ECO:0000313" key="4">
    <source>
        <dbReference type="EMBL" id="KAE9310444.1"/>
    </source>
</evidence>
<dbReference type="EMBL" id="QXFU01000813">
    <property type="protein sequence ID" value="KAE9019735.1"/>
    <property type="molecule type" value="Genomic_DNA"/>
</dbReference>
<dbReference type="AlphaFoldDB" id="A0A6A3NAB2"/>
<evidence type="ECO:0000313" key="3">
    <source>
        <dbReference type="EMBL" id="KAE9040520.1"/>
    </source>
</evidence>
<dbReference type="EMBL" id="QXFV01000342">
    <property type="protein sequence ID" value="KAE9040520.1"/>
    <property type="molecule type" value="Genomic_DNA"/>
</dbReference>
<organism evidence="3 5">
    <name type="scientific">Phytophthora rubi</name>
    <dbReference type="NCBI Taxonomy" id="129364"/>
    <lineage>
        <taxon>Eukaryota</taxon>
        <taxon>Sar</taxon>
        <taxon>Stramenopiles</taxon>
        <taxon>Oomycota</taxon>
        <taxon>Peronosporomycetes</taxon>
        <taxon>Peronosporales</taxon>
        <taxon>Peronosporaceae</taxon>
        <taxon>Phytophthora</taxon>
    </lineage>
</organism>
<evidence type="ECO:0000313" key="2">
    <source>
        <dbReference type="EMBL" id="KAE9019735.1"/>
    </source>
</evidence>
<keyword evidence="6" id="KW-1185">Reference proteome</keyword>
<comment type="caution">
    <text evidence="3">The sequence shown here is derived from an EMBL/GenBank/DDBJ whole genome shotgun (WGS) entry which is preliminary data.</text>
</comment>
<dbReference type="Proteomes" id="UP000429607">
    <property type="component" value="Unassembled WGS sequence"/>
</dbReference>
<evidence type="ECO:0000313" key="6">
    <source>
        <dbReference type="Proteomes" id="UP000434957"/>
    </source>
</evidence>